<evidence type="ECO:0000256" key="7">
    <source>
        <dbReference type="ARBA" id="ARBA00022771"/>
    </source>
</evidence>
<evidence type="ECO:0000256" key="6">
    <source>
        <dbReference type="ARBA" id="ARBA00022737"/>
    </source>
</evidence>
<evidence type="ECO:0000259" key="16">
    <source>
        <dbReference type="PROSITE" id="PS51011"/>
    </source>
</evidence>
<keyword evidence="7 13" id="KW-0863">Zinc-finger</keyword>
<keyword evidence="5" id="KW-0479">Metal-binding</keyword>
<dbReference type="InterPro" id="IPR001606">
    <property type="entry name" value="ARID_dom"/>
</dbReference>
<dbReference type="RefSeq" id="XP_066800698.1">
    <property type="nucleotide sequence ID" value="XM_066948925.1"/>
</dbReference>
<keyword evidence="9" id="KW-0560">Oxidoreductase</keyword>
<dbReference type="PANTHER" id="PTHR10694:SF33">
    <property type="entry name" value="LYSINE-SPECIFIC DEMETHYLASE 5"/>
    <property type="match status" value="1"/>
</dbReference>
<organism evidence="19 20">
    <name type="scientific">Kwoniella newhampshirensis</name>
    <dbReference type="NCBI Taxonomy" id="1651941"/>
    <lineage>
        <taxon>Eukaryota</taxon>
        <taxon>Fungi</taxon>
        <taxon>Dikarya</taxon>
        <taxon>Basidiomycota</taxon>
        <taxon>Agaricomycotina</taxon>
        <taxon>Tremellomycetes</taxon>
        <taxon>Tremellales</taxon>
        <taxon>Cryptococcaceae</taxon>
        <taxon>Kwoniella</taxon>
    </lineage>
</organism>
<dbReference type="Pfam" id="PF01388">
    <property type="entry name" value="ARID"/>
    <property type="match status" value="1"/>
</dbReference>
<dbReference type="CDD" id="cd16100">
    <property type="entry name" value="ARID"/>
    <property type="match status" value="1"/>
</dbReference>
<keyword evidence="11" id="KW-0539">Nucleus</keyword>
<feature type="compositionally biased region" description="Polar residues" evidence="14">
    <location>
        <begin position="1747"/>
        <end position="1763"/>
    </location>
</feature>
<feature type="compositionally biased region" description="Basic and acidic residues" evidence="14">
    <location>
        <begin position="1920"/>
        <end position="1942"/>
    </location>
</feature>
<evidence type="ECO:0000256" key="4">
    <source>
        <dbReference type="ARBA" id="ARBA00012902"/>
    </source>
</evidence>
<dbReference type="FunFam" id="2.60.120.650:FF:000014">
    <property type="entry name" value="PHD transcription factor (Rum1)"/>
    <property type="match status" value="1"/>
</dbReference>
<gene>
    <name evidence="19" type="ORF">IAR55_005835</name>
</gene>
<sequence>MQVSLPPPPPLVSASISTNMHHNAQDVPSTLTSVAGQNGRTLRMSSRPKSARADQVVTPVKSRPNHIAFSPFALAGPTGMTPKQSPISDTHHHRRKPTFTTSLHYPEHIPTPSHFQTDGDLPRDQRRSKVAAMTKLDRASTPIQLNTGPAGTSFLPTTAQTQNGNLHEGTDASVSGGNGSNGATAGPSVLRNPLHRPVLTNPPFSLDSVRTEAPRHPPPRSSQRLFGLEECPTFYPTAEEFQDPMGYVDSIAEIGRRYGICKVVPPQGWKMPFAIETETFRFKSRLQQLNHLEAASRAKVNFLEQLSMYHMQQGDSDVSIPLIDRQPLDLWKLRKEVNKLGGHLVLDRTKTWEVVTVTLGHKASWHPQVRDAYMKIVLPFDKWAARAKSASVSPLTPLKTTMANGRPVPPPAFATDTPPSPSHPRTQSRMGAVKMSPRTRMGGNGLPPPELPHSKTTAPLMNTGTSLPPLGSQFLEAPAEIIRPTSASPSLPTLTIKVPGFSNRDGSESELSEEDSSLSDGSPKGAKIATPEYQKGEVCEVCRGGHAGDKMLICDGCDRGFHIYCLDPPLASVPTNEEWFCTSCLLSQGDDFGFEEGEDHSITSFQARDASFSHAWWNRHRPPPSPGSSSTPGTNPLARRFGKAIVTEDDVEREFWRLTESSTDTVEVEYGADIHSTTHGSAGPTPETHPLDPYATDPWNLNNMPILPDSLLRYIKSDISGMTVPWIYIGMMFSTFCWHNEDHYTYSINYMYWGETKTWYGIPGGDAEKFEAAMKSEAPELFEQQPGLLFQLVTMMNPGRVSEAGVKVVACDQRPNEFVITFPKAYHCGFNHGINMNEAVNFALPDWLAEGKQSVRKYREYLKAPVFSHNELLITVTLYSETIKTALWIKDGLVEMVEEESERREKLRAQYPALHETLVEDDSPEEQYQCATCKAFCYLAQVTCPCTKLVTCLDHADQLCECAPSKKVLRKRYSEAQLEEILAIVVARASQPEVWRNRFYSLLEASRPALKSMRALLAEGEKVAYPMTETQSLRALVDRANAWIEKVSAIATRKTTGRRRKGGKDKDEDEDMIDRSPEVLSALLKEAERLAFDAPEIIQLRQMLFSINGFQSEASVILSTPEDDLDLEKCRQVLILGESLNLDLPEIQLIATIVNRLDWFRKVEEEVDDRMLEYSDTVQLLEQAAEYDISDDHPTIVELKRRRDKGKEWMDSAENLLKASRIRLDDISALLDDREPTTPVSTDVVRQMENLRKTVLSWQSSARTILSSNGSTVAAQRLCKNVQTASAPINRVEIPEILELQEELDHHAKWISEAARFFDNVPSKVSSLISYVKSEFDRHLRQDDLEFTSPPTFVCFCRQSPGSTMVTCRNCFGQYHPKCVQISPKKASESFQCAMCTRIPNDDGPSLTDFANLVQPRRWNFVITPPEFIVAQSVMRAAASIGPLLIQIADPRDQAEPSRDVEKIRHLLRKIYTLPLVYDVIFTETNERCVLIEWLFRRLQDAIKFKEGLPGYGSGIHEKSTTERTKTRGKKARLVIAQARPKKFWCICQEAGTEPPPDDSVTMVCGKCGQGYHGSCVKAPTDMDGIWRCPCCCVKEAKKYMKGVEVRVQWKEQFGTNEHIDYRSTINNYAESPVVVSYPPSTDVVSLECTAFIPPVPPEDIGPRDTIDVEEGGAKKKRKIRASEMGLGSNGDVNGLDHTASQYSTPKSAHEHAPLTTNRNNVHVAYPSPTSMSANQIRPIDSWRNPIPSTNGSHPHHPTSNGISRPRTIFDAMSSVNGGNHTNGDIHGSISRGLHPFAPTSSLPFAMASIGKADTATTADISSSTTTHNVNGVSSDIEAMRPTIRPAPPHVLPETTDSRISQTTPSLPVAVNSRSQFPEGLATTGPETNGHVNRGSTHFSSRVSEKRSRSGSLGSPATSTKHDGETRIDPPHVEAVEDDSHGVVRARSSRTESPTISNGIKDSIGRVESAIDLTGSSLVLEDIGEGTDRERVGSSPEKPIVID</sequence>
<comment type="subcellular location">
    <subcellularLocation>
        <location evidence="2">Nucleus</location>
    </subcellularLocation>
</comment>
<evidence type="ECO:0000256" key="14">
    <source>
        <dbReference type="SAM" id="MobiDB-lite"/>
    </source>
</evidence>
<dbReference type="Gene3D" id="2.60.120.650">
    <property type="entry name" value="Cupin"/>
    <property type="match status" value="2"/>
</dbReference>
<keyword evidence="8" id="KW-0862">Zinc</keyword>
<feature type="region of interest" description="Disordered" evidence="14">
    <location>
        <begin position="1746"/>
        <end position="1766"/>
    </location>
</feature>
<accession>A0AAW0YVM8</accession>
<dbReference type="EMBL" id="JBCAWK010000011">
    <property type="protein sequence ID" value="KAK8846748.1"/>
    <property type="molecule type" value="Genomic_DNA"/>
</dbReference>
<proteinExistence type="inferred from homology"/>
<dbReference type="SMART" id="SM00249">
    <property type="entry name" value="PHD"/>
    <property type="match status" value="3"/>
</dbReference>
<dbReference type="Gene3D" id="3.30.40.10">
    <property type="entry name" value="Zinc/RING finger domain, C3HC4 (zinc finger)"/>
    <property type="match status" value="2"/>
</dbReference>
<dbReference type="InterPro" id="IPR036431">
    <property type="entry name" value="ARID_dom_sf"/>
</dbReference>
<feature type="compositionally biased region" description="Polar residues" evidence="14">
    <location>
        <begin position="142"/>
        <end position="165"/>
    </location>
</feature>
<dbReference type="InterPro" id="IPR019787">
    <property type="entry name" value="Znf_PHD-finger"/>
</dbReference>
<dbReference type="SMART" id="SM00501">
    <property type="entry name" value="BRIGHT"/>
    <property type="match status" value="1"/>
</dbReference>
<feature type="region of interest" description="Disordered" evidence="14">
    <location>
        <begin position="24"/>
        <end position="58"/>
    </location>
</feature>
<dbReference type="Gene3D" id="2.30.30.1150">
    <property type="match status" value="1"/>
</dbReference>
<dbReference type="GO" id="GO:0005634">
    <property type="term" value="C:nucleus"/>
    <property type="evidence" value="ECO:0007669"/>
    <property type="project" value="UniProtKB-SubCell"/>
</dbReference>
<dbReference type="SMART" id="SM00545">
    <property type="entry name" value="JmjN"/>
    <property type="match status" value="1"/>
</dbReference>
<dbReference type="Pfam" id="PF02375">
    <property type="entry name" value="JmjN"/>
    <property type="match status" value="1"/>
</dbReference>
<evidence type="ECO:0000256" key="3">
    <source>
        <dbReference type="ARBA" id="ARBA00006801"/>
    </source>
</evidence>
<dbReference type="InterPro" id="IPR013637">
    <property type="entry name" value="Lys_sp_deMease-like_dom"/>
</dbReference>
<dbReference type="Pfam" id="PF21323">
    <property type="entry name" value="KDM5_C-hel"/>
    <property type="match status" value="1"/>
</dbReference>
<evidence type="ECO:0000259" key="18">
    <source>
        <dbReference type="PROSITE" id="PS51184"/>
    </source>
</evidence>
<keyword evidence="10" id="KW-0408">Iron</keyword>
<evidence type="ECO:0000256" key="10">
    <source>
        <dbReference type="ARBA" id="ARBA00023004"/>
    </source>
</evidence>
<dbReference type="PROSITE" id="PS51011">
    <property type="entry name" value="ARID"/>
    <property type="match status" value="1"/>
</dbReference>
<feature type="region of interest" description="Disordered" evidence="14">
    <location>
        <begin position="1975"/>
        <end position="2003"/>
    </location>
</feature>
<dbReference type="Pfam" id="PF08429">
    <property type="entry name" value="PLU-1"/>
    <property type="match status" value="1"/>
</dbReference>
<evidence type="ECO:0000256" key="12">
    <source>
        <dbReference type="ARBA" id="ARBA00048734"/>
    </source>
</evidence>
<dbReference type="GeneID" id="92183093"/>
<dbReference type="PROSITE" id="PS50016">
    <property type="entry name" value="ZF_PHD_2"/>
    <property type="match status" value="2"/>
</dbReference>
<evidence type="ECO:0000256" key="8">
    <source>
        <dbReference type="ARBA" id="ARBA00022833"/>
    </source>
</evidence>
<comment type="caution">
    <text evidence="19">The sequence shown here is derived from an EMBL/GenBank/DDBJ whole genome shotgun (WGS) entry which is preliminary data.</text>
</comment>
<dbReference type="InterPro" id="IPR013083">
    <property type="entry name" value="Znf_RING/FYVE/PHD"/>
</dbReference>
<dbReference type="InterPro" id="IPR019786">
    <property type="entry name" value="Zinc_finger_PHD-type_CS"/>
</dbReference>
<evidence type="ECO:0000256" key="11">
    <source>
        <dbReference type="ARBA" id="ARBA00023242"/>
    </source>
</evidence>
<evidence type="ECO:0000313" key="19">
    <source>
        <dbReference type="EMBL" id="KAK8846748.1"/>
    </source>
</evidence>
<feature type="region of interest" description="Disordered" evidence="14">
    <location>
        <begin position="498"/>
        <end position="529"/>
    </location>
</feature>
<dbReference type="SMART" id="SM01014">
    <property type="entry name" value="ARID"/>
    <property type="match status" value="1"/>
</dbReference>
<feature type="region of interest" description="Disordered" evidence="14">
    <location>
        <begin position="70"/>
        <end position="127"/>
    </location>
</feature>
<dbReference type="Proteomes" id="UP001388673">
    <property type="component" value="Unassembled WGS sequence"/>
</dbReference>
<evidence type="ECO:0000313" key="20">
    <source>
        <dbReference type="Proteomes" id="UP001388673"/>
    </source>
</evidence>
<dbReference type="PROSITE" id="PS51184">
    <property type="entry name" value="JMJC"/>
    <property type="match status" value="1"/>
</dbReference>
<dbReference type="EC" id="1.14.11.67" evidence="4"/>
<dbReference type="GO" id="GO:0003677">
    <property type="term" value="F:DNA binding"/>
    <property type="evidence" value="ECO:0007669"/>
    <property type="project" value="InterPro"/>
</dbReference>
<feature type="compositionally biased region" description="Polar residues" evidence="14">
    <location>
        <begin position="24"/>
        <end position="48"/>
    </location>
</feature>
<feature type="compositionally biased region" description="Pro residues" evidence="14">
    <location>
        <begin position="407"/>
        <end position="422"/>
    </location>
</feature>
<dbReference type="Pfam" id="PF00628">
    <property type="entry name" value="PHD"/>
    <property type="match status" value="1"/>
</dbReference>
<dbReference type="PROSITE" id="PS01359">
    <property type="entry name" value="ZF_PHD_1"/>
    <property type="match status" value="2"/>
</dbReference>
<feature type="domain" description="PHD-type" evidence="15">
    <location>
        <begin position="1543"/>
        <end position="1595"/>
    </location>
</feature>
<dbReference type="SUPFAM" id="SSF51197">
    <property type="entry name" value="Clavaminate synthase-like"/>
    <property type="match status" value="1"/>
</dbReference>
<evidence type="ECO:0000256" key="5">
    <source>
        <dbReference type="ARBA" id="ARBA00022723"/>
    </source>
</evidence>
<feature type="region of interest" description="Disordered" evidence="14">
    <location>
        <begin position="616"/>
        <end position="637"/>
    </location>
</feature>
<evidence type="ECO:0000256" key="1">
    <source>
        <dbReference type="ARBA" id="ARBA00001954"/>
    </source>
</evidence>
<feature type="compositionally biased region" description="Polar residues" evidence="14">
    <location>
        <begin position="1885"/>
        <end position="1902"/>
    </location>
</feature>
<evidence type="ECO:0000259" key="17">
    <source>
        <dbReference type="PROSITE" id="PS51183"/>
    </source>
</evidence>
<feature type="compositionally biased region" description="Acidic residues" evidence="14">
    <location>
        <begin position="508"/>
        <end position="517"/>
    </location>
</feature>
<dbReference type="SMART" id="SM00558">
    <property type="entry name" value="JmjC"/>
    <property type="match status" value="1"/>
</dbReference>
<dbReference type="InterPro" id="IPR003347">
    <property type="entry name" value="JmjC_dom"/>
</dbReference>
<dbReference type="GO" id="GO:0008270">
    <property type="term" value="F:zinc ion binding"/>
    <property type="evidence" value="ECO:0007669"/>
    <property type="project" value="UniProtKB-KW"/>
</dbReference>
<evidence type="ECO:0000256" key="9">
    <source>
        <dbReference type="ARBA" id="ARBA00023002"/>
    </source>
</evidence>
<dbReference type="InterPro" id="IPR004198">
    <property type="entry name" value="Znf_C5HC2"/>
</dbReference>
<feature type="compositionally biased region" description="Polar residues" evidence="14">
    <location>
        <begin position="1951"/>
        <end position="1960"/>
    </location>
</feature>
<feature type="compositionally biased region" description="Polar residues" evidence="14">
    <location>
        <begin position="1910"/>
        <end position="1919"/>
    </location>
</feature>
<feature type="region of interest" description="Disordered" evidence="14">
    <location>
        <begin position="200"/>
        <end position="224"/>
    </location>
</feature>
<feature type="region of interest" description="Disordered" evidence="14">
    <location>
        <begin position="1843"/>
        <end position="1960"/>
    </location>
</feature>
<feature type="region of interest" description="Disordered" evidence="14">
    <location>
        <begin position="397"/>
        <end position="448"/>
    </location>
</feature>
<evidence type="ECO:0000256" key="13">
    <source>
        <dbReference type="PROSITE-ProRule" id="PRU00146"/>
    </source>
</evidence>
<dbReference type="GO" id="GO:0006355">
    <property type="term" value="P:regulation of DNA-templated transcription"/>
    <property type="evidence" value="ECO:0007669"/>
    <property type="project" value="TreeGrafter"/>
</dbReference>
<dbReference type="PANTHER" id="PTHR10694">
    <property type="entry name" value="LYSINE-SPECIFIC DEMETHYLASE"/>
    <property type="match status" value="1"/>
</dbReference>
<dbReference type="InterPro" id="IPR048615">
    <property type="entry name" value="KDM5_C-hel"/>
</dbReference>
<dbReference type="GO" id="GO:0000785">
    <property type="term" value="C:chromatin"/>
    <property type="evidence" value="ECO:0007669"/>
    <property type="project" value="TreeGrafter"/>
</dbReference>
<comment type="cofactor">
    <cofactor evidence="1">
        <name>Fe(2+)</name>
        <dbReference type="ChEBI" id="CHEBI:29033"/>
    </cofactor>
</comment>
<feature type="domain" description="JmjN" evidence="17">
    <location>
        <begin position="231"/>
        <end position="272"/>
    </location>
</feature>
<protein>
    <recommendedName>
        <fullName evidence="4">[histone H3]-trimethyl-L-lysine(4) demethylase</fullName>
        <ecNumber evidence="4">1.14.11.67</ecNumber>
    </recommendedName>
</protein>
<feature type="domain" description="ARID" evidence="16">
    <location>
        <begin position="296"/>
        <end position="385"/>
    </location>
</feature>
<feature type="region of interest" description="Disordered" evidence="14">
    <location>
        <begin position="142"/>
        <end position="186"/>
    </location>
</feature>
<dbReference type="SUPFAM" id="SSF46774">
    <property type="entry name" value="ARID-like"/>
    <property type="match status" value="1"/>
</dbReference>
<name>A0AAW0YVM8_9TREE</name>
<dbReference type="GO" id="GO:0034647">
    <property type="term" value="F:histone H3K4me/H3K4me2/H3K4me3 demethylase activity"/>
    <property type="evidence" value="ECO:0007669"/>
    <property type="project" value="UniProtKB-EC"/>
</dbReference>
<dbReference type="InterPro" id="IPR003349">
    <property type="entry name" value="JmjN"/>
</dbReference>
<feature type="region of interest" description="Disordered" evidence="14">
    <location>
        <begin position="1657"/>
        <end position="1714"/>
    </location>
</feature>
<evidence type="ECO:0000259" key="15">
    <source>
        <dbReference type="PROSITE" id="PS50016"/>
    </source>
</evidence>
<feature type="domain" description="JmjC" evidence="18">
    <location>
        <begin position="693"/>
        <end position="859"/>
    </location>
</feature>
<dbReference type="InterPro" id="IPR011011">
    <property type="entry name" value="Znf_FYVE_PHD"/>
</dbReference>
<dbReference type="Pfam" id="PF02373">
    <property type="entry name" value="JmjC"/>
    <property type="match status" value="1"/>
</dbReference>
<evidence type="ECO:0000256" key="2">
    <source>
        <dbReference type="ARBA" id="ARBA00004123"/>
    </source>
</evidence>
<dbReference type="Pfam" id="PF02928">
    <property type="entry name" value="zf-C5HC2"/>
    <property type="match status" value="1"/>
</dbReference>
<comment type="catalytic activity">
    <reaction evidence="12">
        <text>N(6),N(6),N(6)-trimethyl-L-lysyl(4)-[histone H3] + 3 2-oxoglutarate + 3 O2 = L-lysyl(4)-[histone H3] + 3 formaldehyde + 3 succinate + 3 CO2</text>
        <dbReference type="Rhea" id="RHEA:60208"/>
        <dbReference type="Rhea" id="RHEA-COMP:15537"/>
        <dbReference type="Rhea" id="RHEA-COMP:15547"/>
        <dbReference type="ChEBI" id="CHEBI:15379"/>
        <dbReference type="ChEBI" id="CHEBI:16526"/>
        <dbReference type="ChEBI" id="CHEBI:16810"/>
        <dbReference type="ChEBI" id="CHEBI:16842"/>
        <dbReference type="ChEBI" id="CHEBI:29969"/>
        <dbReference type="ChEBI" id="CHEBI:30031"/>
        <dbReference type="ChEBI" id="CHEBI:61961"/>
        <dbReference type="EC" id="1.14.11.67"/>
    </reaction>
</comment>
<feature type="domain" description="PHD-type" evidence="15">
    <location>
        <begin position="536"/>
        <end position="587"/>
    </location>
</feature>
<comment type="similarity">
    <text evidence="3">Belongs to the JARID1 histone demethylase family.</text>
</comment>
<feature type="compositionally biased region" description="Polar residues" evidence="14">
    <location>
        <begin position="1858"/>
        <end position="1876"/>
    </location>
</feature>
<dbReference type="KEGG" id="kne:92183093"/>
<keyword evidence="6" id="KW-0677">Repeat</keyword>
<dbReference type="FunFam" id="2.60.120.650:FF:000035">
    <property type="entry name" value="PHD transcription factor Rum1"/>
    <property type="match status" value="1"/>
</dbReference>
<keyword evidence="20" id="KW-1185">Reference proteome</keyword>
<dbReference type="CDD" id="cd15489">
    <property type="entry name" value="PHD_SF"/>
    <property type="match status" value="1"/>
</dbReference>
<dbReference type="InterPro" id="IPR001965">
    <property type="entry name" value="Znf_PHD"/>
</dbReference>
<dbReference type="PROSITE" id="PS51183">
    <property type="entry name" value="JMJN"/>
    <property type="match status" value="1"/>
</dbReference>
<dbReference type="SUPFAM" id="SSF57903">
    <property type="entry name" value="FYVE/PHD zinc finger"/>
    <property type="match status" value="3"/>
</dbReference>
<reference evidence="19 20" key="1">
    <citation type="journal article" date="2024" name="bioRxiv">
        <title>Comparative genomics of Cryptococcus and Kwoniella reveals pathogenesis evolution and contrasting karyotype dynamics via intercentromeric recombination or chromosome fusion.</title>
        <authorList>
            <person name="Coelho M.A."/>
            <person name="David-Palma M."/>
            <person name="Shea T."/>
            <person name="Bowers K."/>
            <person name="McGinley-Smith S."/>
            <person name="Mohammad A.W."/>
            <person name="Gnirke A."/>
            <person name="Yurkov A.M."/>
            <person name="Nowrousian M."/>
            <person name="Sun S."/>
            <person name="Cuomo C.A."/>
            <person name="Heitman J."/>
        </authorList>
    </citation>
    <scope>NUCLEOTIDE SEQUENCE [LARGE SCALE GENOMIC DNA]</scope>
    <source>
        <strain evidence="19 20">CBS 13917</strain>
    </source>
</reference>